<keyword evidence="1" id="KW-0812">Transmembrane</keyword>
<dbReference type="EMBL" id="MFAK01000037">
    <property type="protein sequence ID" value="OGD74350.1"/>
    <property type="molecule type" value="Genomic_DNA"/>
</dbReference>
<evidence type="ECO:0000313" key="3">
    <source>
        <dbReference type="Proteomes" id="UP000176191"/>
    </source>
</evidence>
<proteinExistence type="predicted"/>
<reference evidence="2 3" key="1">
    <citation type="journal article" date="2016" name="Nat. Commun.">
        <title>Thousands of microbial genomes shed light on interconnected biogeochemical processes in an aquifer system.</title>
        <authorList>
            <person name="Anantharaman K."/>
            <person name="Brown C.T."/>
            <person name="Hug L.A."/>
            <person name="Sharon I."/>
            <person name="Castelle C.J."/>
            <person name="Probst A.J."/>
            <person name="Thomas B.C."/>
            <person name="Singh A."/>
            <person name="Wilkins M.J."/>
            <person name="Karaoz U."/>
            <person name="Brodie E.L."/>
            <person name="Williams K.H."/>
            <person name="Hubbard S.S."/>
            <person name="Banfield J.F."/>
        </authorList>
    </citation>
    <scope>NUCLEOTIDE SEQUENCE [LARGE SCALE GENOMIC DNA]</scope>
</reference>
<organism evidence="2 3">
    <name type="scientific">Candidatus Collierbacteria bacterium RIFOXYA2_FULL_46_10</name>
    <dbReference type="NCBI Taxonomy" id="1817726"/>
    <lineage>
        <taxon>Bacteria</taxon>
        <taxon>Candidatus Collieribacteriota</taxon>
    </lineage>
</organism>
<feature type="transmembrane region" description="Helical" evidence="1">
    <location>
        <begin position="15"/>
        <end position="35"/>
    </location>
</feature>
<accession>A0A1F5F415</accession>
<evidence type="ECO:0000313" key="2">
    <source>
        <dbReference type="EMBL" id="OGD74350.1"/>
    </source>
</evidence>
<evidence type="ECO:0000256" key="1">
    <source>
        <dbReference type="SAM" id="Phobius"/>
    </source>
</evidence>
<dbReference type="AlphaFoldDB" id="A0A1F5F415"/>
<gene>
    <name evidence="2" type="ORF">A2228_02340</name>
</gene>
<feature type="transmembrane region" description="Helical" evidence="1">
    <location>
        <begin position="47"/>
        <end position="66"/>
    </location>
</feature>
<comment type="caution">
    <text evidence="2">The sequence shown here is derived from an EMBL/GenBank/DDBJ whole genome shotgun (WGS) entry which is preliminary data.</text>
</comment>
<name>A0A1F5F415_9BACT</name>
<sequence length="101" mass="11205">MEQNVTSWLLDPASWLAPGPVAQFIGILLVGFAFLQSLPNDWAGGKLFSRKAAWLTYILTAVYVMVVFVAPFVGYGVVLALVVIFTLLIVAFRVRESWKTQ</sequence>
<dbReference type="Proteomes" id="UP000176191">
    <property type="component" value="Unassembled WGS sequence"/>
</dbReference>
<keyword evidence="1" id="KW-1133">Transmembrane helix</keyword>
<protein>
    <submittedName>
        <fullName evidence="2">Uncharacterized protein</fullName>
    </submittedName>
</protein>
<feature type="transmembrane region" description="Helical" evidence="1">
    <location>
        <begin position="72"/>
        <end position="92"/>
    </location>
</feature>
<keyword evidence="1" id="KW-0472">Membrane</keyword>